<dbReference type="AlphaFoldDB" id="A0A076JFQ2"/>
<gene>
    <name evidence="5" type="ORF">AL0467_0492</name>
    <name evidence="2" type="ORF">B19861_04370</name>
    <name evidence="4" type="ORF">BBK15_00540</name>
    <name evidence="1" type="ORF">C8077_02470</name>
    <name evidence="3" type="ORF">GA542_02585</name>
</gene>
<dbReference type="Proteomes" id="UP000193208">
    <property type="component" value="Unassembled WGS sequence"/>
</dbReference>
<evidence type="ECO:0000313" key="7">
    <source>
        <dbReference type="Proteomes" id="UP000193208"/>
    </source>
</evidence>
<reference evidence="3 9" key="4">
    <citation type="journal article" date="2019" name="Nat. Med.">
        <title>A library of human gut bacterial isolates paired with longitudinal multiomics data enables mechanistic microbiome research.</title>
        <authorList>
            <person name="Poyet M."/>
            <person name="Groussin M."/>
            <person name="Gibbons S.M."/>
            <person name="Avila-Pacheco J."/>
            <person name="Jiang X."/>
            <person name="Kearney S.M."/>
            <person name="Perrotta A.R."/>
            <person name="Berdy B."/>
            <person name="Zhao S."/>
            <person name="Lieberman T.D."/>
            <person name="Swanson P.K."/>
            <person name="Smith M."/>
            <person name="Roesemann S."/>
            <person name="Alexander J.E."/>
            <person name="Rich S.A."/>
            <person name="Livny J."/>
            <person name="Vlamakis H."/>
            <person name="Clish C."/>
            <person name="Bullock K."/>
            <person name="Deik A."/>
            <person name="Scott J."/>
            <person name="Pierce K.A."/>
            <person name="Xavier R.J."/>
            <person name="Alm E.J."/>
        </authorList>
    </citation>
    <scope>NUCLEOTIDE SEQUENCE [LARGE SCALE GENOMIC DNA]</scope>
    <source>
        <strain evidence="3 9">BIOML-A26</strain>
    </source>
</reference>
<reference evidence="1 8" key="3">
    <citation type="submission" date="2018-03" db="EMBL/GenBank/DDBJ databases">
        <authorList>
            <person name="Keele B.F."/>
        </authorList>
    </citation>
    <scope>NUCLEOTIDE SEQUENCE [LARGE SCALE GENOMIC DNA]</scope>
    <source>
        <strain evidence="1 8">1-11</strain>
    </source>
</reference>
<evidence type="ECO:0000313" key="10">
    <source>
        <dbReference type="Proteomes" id="UP001357973"/>
    </source>
</evidence>
<evidence type="ECO:0000313" key="9">
    <source>
        <dbReference type="Proteomes" id="UP000470926"/>
    </source>
</evidence>
<dbReference type="PANTHER" id="PTHR10000:SF53">
    <property type="entry name" value="5-AMINO-6-(5-PHOSPHO-D-RIBITYLAMINO)URACIL PHOSPHATASE YBJI-RELATED"/>
    <property type="match status" value="1"/>
</dbReference>
<dbReference type="EMBL" id="MAXD01000001">
    <property type="protein sequence ID" value="OFA35830.1"/>
    <property type="molecule type" value="Genomic_DNA"/>
</dbReference>
<sequence>MTAADWTTIGQPQDIRLVVADMDGTLLDERSRIPDGFWPMLARLKRRGVEFVPASGRQYATLRNMFADKAAEILDGGELSYIAENGNVVALDGKVVEVHGVDLDVTRHVIDLVDDAAASGEHNVGLVVCGLKSAYVQRSDKPFLDEVGKYYAALSIVDDLHEVLDFAQEPSAYTPDGDAEIVLKLAILDLDGSERFTNEKLTHLRADYQVVVSGKLWVDIMNIETDKKQGVEALQRVLGVTPAQTAVFGDYLNDLLMLEAGDWSFAMGNAHPDLKAAARYIAPSNVEHGVLKVVDRLVA</sequence>
<dbReference type="InterPro" id="IPR000150">
    <property type="entry name" value="Cof"/>
</dbReference>
<dbReference type="CDD" id="cd07518">
    <property type="entry name" value="HAD_YbiV-Like"/>
    <property type="match status" value="1"/>
</dbReference>
<organism evidence="3 9">
    <name type="scientific">Bifidobacterium adolescentis</name>
    <dbReference type="NCBI Taxonomy" id="1680"/>
    <lineage>
        <taxon>Bacteria</taxon>
        <taxon>Bacillati</taxon>
        <taxon>Actinomycetota</taxon>
        <taxon>Actinomycetes</taxon>
        <taxon>Bifidobacteriales</taxon>
        <taxon>Bifidobacteriaceae</taxon>
        <taxon>Bifidobacterium</taxon>
    </lineage>
</organism>
<dbReference type="EMBL" id="AP028457">
    <property type="protein sequence ID" value="BEK82495.1"/>
    <property type="molecule type" value="Genomic_DNA"/>
</dbReference>
<dbReference type="Proteomes" id="UP001357973">
    <property type="component" value="Chromosome"/>
</dbReference>
<dbReference type="SFLD" id="SFLDS00003">
    <property type="entry name" value="Haloacid_Dehalogenase"/>
    <property type="match status" value="1"/>
</dbReference>
<evidence type="ECO:0000313" key="3">
    <source>
        <dbReference type="EMBL" id="KAB6032083.1"/>
    </source>
</evidence>
<evidence type="ECO:0000313" key="1">
    <source>
        <dbReference type="EMBL" id="AVT44897.1"/>
    </source>
</evidence>
<proteinExistence type="predicted"/>
<evidence type="ECO:0000313" key="5">
    <source>
        <dbReference type="EMBL" id="OSH01433.1"/>
    </source>
</evidence>
<dbReference type="Gene3D" id="3.30.1240.10">
    <property type="match status" value="1"/>
</dbReference>
<dbReference type="EMBL" id="CP028341">
    <property type="protein sequence ID" value="AVT44897.1"/>
    <property type="molecule type" value="Genomic_DNA"/>
</dbReference>
<dbReference type="PANTHER" id="PTHR10000">
    <property type="entry name" value="PHOSPHOSERINE PHOSPHATASE"/>
    <property type="match status" value="1"/>
</dbReference>
<dbReference type="SFLD" id="SFLDG01140">
    <property type="entry name" value="C2.B:_Phosphomannomutase_and_P"/>
    <property type="match status" value="1"/>
</dbReference>
<dbReference type="RefSeq" id="WP_021913632.1">
    <property type="nucleotide sequence ID" value="NZ_AP028457.1"/>
</dbReference>
<dbReference type="GO" id="GO:0005829">
    <property type="term" value="C:cytosol"/>
    <property type="evidence" value="ECO:0007669"/>
    <property type="project" value="TreeGrafter"/>
</dbReference>
<dbReference type="GO" id="GO:0016791">
    <property type="term" value="F:phosphatase activity"/>
    <property type="evidence" value="ECO:0007669"/>
    <property type="project" value="UniProtKB-ARBA"/>
</dbReference>
<keyword evidence="3" id="KW-0378">Hydrolase</keyword>
<reference evidence="5 7" key="1">
    <citation type="journal article" date="2016" name="Sci. Rep.">
        <title>Evaluation of genetic diversity among strains of the human gut commensal Bifidobacterium adolescentis.</title>
        <authorList>
            <person name="Duranti S."/>
            <person name="Milani C."/>
            <person name="Lugli G.A."/>
            <person name="Mancabelli L."/>
            <person name="Turroni F."/>
            <person name="Ferrario C."/>
            <person name="Mangifesta M."/>
            <person name="Viappiani A."/>
            <person name="Sanchez B."/>
            <person name="Margolles A."/>
            <person name="van Sinderen D."/>
            <person name="Ventura M."/>
        </authorList>
    </citation>
    <scope>NUCLEOTIDE SEQUENCE [LARGE SCALE GENOMIC DNA]</scope>
    <source>
        <strain evidence="5 7">AL46-7</strain>
    </source>
</reference>
<reference evidence="4 6" key="2">
    <citation type="submission" date="2016-07" db="EMBL/GenBank/DDBJ databases">
        <title>Draft Genome Sequence of Bifidobacterium adolescentis strain Km 4.</title>
        <authorList>
            <person name="Danilenko V.N."/>
        </authorList>
    </citation>
    <scope>NUCLEOTIDE SEQUENCE [LARGE SCALE GENOMIC DNA]</scope>
    <source>
        <strain evidence="4 6">Km 4</strain>
    </source>
</reference>
<evidence type="ECO:0000313" key="4">
    <source>
        <dbReference type="EMBL" id="OFA35830.1"/>
    </source>
</evidence>
<dbReference type="NCBIfam" id="TIGR00099">
    <property type="entry name" value="Cof-subfamily"/>
    <property type="match status" value="1"/>
</dbReference>
<dbReference type="KEGG" id="badl:BADO_0469"/>
<dbReference type="eggNOG" id="COG0561">
    <property type="taxonomic scope" value="Bacteria"/>
</dbReference>
<evidence type="ECO:0000313" key="8">
    <source>
        <dbReference type="Proteomes" id="UP000241454"/>
    </source>
</evidence>
<dbReference type="InterPro" id="IPR023214">
    <property type="entry name" value="HAD_sf"/>
</dbReference>
<dbReference type="OrthoDB" id="3180855at2"/>
<dbReference type="EMBL" id="LNKI01000001">
    <property type="protein sequence ID" value="OSH01433.1"/>
    <property type="molecule type" value="Genomic_DNA"/>
</dbReference>
<dbReference type="EMBL" id="WDFR01000001">
    <property type="protein sequence ID" value="KAB6032083.1"/>
    <property type="molecule type" value="Genomic_DNA"/>
</dbReference>
<evidence type="ECO:0000313" key="6">
    <source>
        <dbReference type="Proteomes" id="UP000175684"/>
    </source>
</evidence>
<evidence type="ECO:0000313" key="2">
    <source>
        <dbReference type="EMBL" id="BEK82495.1"/>
    </source>
</evidence>
<protein>
    <submittedName>
        <fullName evidence="2">Cof-type HAD-IIB family hydrolase</fullName>
    </submittedName>
    <submittedName>
        <fullName evidence="3">HAD family hydrolase</fullName>
    </submittedName>
</protein>
<dbReference type="InterPro" id="IPR036412">
    <property type="entry name" value="HAD-like_sf"/>
</dbReference>
<dbReference type="PATRIC" id="fig|1680.7.peg.592"/>
<keyword evidence="10" id="KW-1185">Reference proteome</keyword>
<dbReference type="Gene3D" id="3.40.50.1000">
    <property type="entry name" value="HAD superfamily/HAD-like"/>
    <property type="match status" value="1"/>
</dbReference>
<dbReference type="Proteomes" id="UP000241454">
    <property type="component" value="Chromosome"/>
</dbReference>
<dbReference type="SUPFAM" id="SSF56784">
    <property type="entry name" value="HAD-like"/>
    <property type="match status" value="1"/>
</dbReference>
<dbReference type="Proteomes" id="UP000175684">
    <property type="component" value="Unassembled WGS sequence"/>
</dbReference>
<dbReference type="Proteomes" id="UP000470926">
    <property type="component" value="Unassembled WGS sequence"/>
</dbReference>
<accession>A0A076JFQ2</accession>
<reference evidence="2 10" key="5">
    <citation type="submission" date="2023-06" db="EMBL/GenBank/DDBJ databases">
        <title>Complete Genome Sequences of Bifidobacterium faecale strain JCM19861T was isolated from human faeces by Jung-Hye Choi et al. (2014).</title>
        <authorList>
            <person name="Okuhama S."/>
            <person name="Takahashi H."/>
            <person name="Imaizumi K."/>
            <person name="Nakayama S."/>
            <person name="Ogata Y."/>
            <person name="Suda W."/>
        </authorList>
    </citation>
    <scope>NUCLEOTIDE SEQUENCE [LARGE SCALE GENOMIC DNA]</scope>
    <source>
        <strain evidence="2 10">JCM 19861</strain>
    </source>
</reference>
<name>A0A076JFQ2_BIFAD</name>
<dbReference type="GO" id="GO:0000287">
    <property type="term" value="F:magnesium ion binding"/>
    <property type="evidence" value="ECO:0007669"/>
    <property type="project" value="TreeGrafter"/>
</dbReference>
<dbReference type="Pfam" id="PF08282">
    <property type="entry name" value="Hydrolase_3"/>
    <property type="match status" value="1"/>
</dbReference>